<protein>
    <recommendedName>
        <fullName evidence="4">Lipoprotein</fullName>
    </recommendedName>
</protein>
<gene>
    <name evidence="2" type="ORF">JY651_25710</name>
</gene>
<accession>A0ABX7NK42</accession>
<dbReference type="PROSITE" id="PS51257">
    <property type="entry name" value="PROKAR_LIPOPROTEIN"/>
    <property type="match status" value="1"/>
</dbReference>
<sequence length="102" mass="10720">MRSRVLVPLAVLPLSLMTTGCLLPSTAQYQRLSSGLVGCAPEQIEIANERPMTTVITWEAVCNGHRFFCSGAEHIASCKESPAGSEKQAAPATSEPAHAPAA</sequence>
<proteinExistence type="predicted"/>
<evidence type="ECO:0000256" key="1">
    <source>
        <dbReference type="SAM" id="MobiDB-lite"/>
    </source>
</evidence>
<organism evidence="2 3">
    <name type="scientific">Pyxidicoccus parkwayensis</name>
    <dbReference type="NCBI Taxonomy" id="2813578"/>
    <lineage>
        <taxon>Bacteria</taxon>
        <taxon>Pseudomonadati</taxon>
        <taxon>Myxococcota</taxon>
        <taxon>Myxococcia</taxon>
        <taxon>Myxococcales</taxon>
        <taxon>Cystobacterineae</taxon>
        <taxon>Myxococcaceae</taxon>
        <taxon>Pyxidicoccus</taxon>
    </lineage>
</organism>
<evidence type="ECO:0000313" key="2">
    <source>
        <dbReference type="EMBL" id="QSQ18759.1"/>
    </source>
</evidence>
<evidence type="ECO:0008006" key="4">
    <source>
        <dbReference type="Google" id="ProtNLM"/>
    </source>
</evidence>
<keyword evidence="3" id="KW-1185">Reference proteome</keyword>
<name>A0ABX7NK42_9BACT</name>
<dbReference type="Proteomes" id="UP000662747">
    <property type="component" value="Chromosome"/>
</dbReference>
<dbReference type="EMBL" id="CP071090">
    <property type="protein sequence ID" value="QSQ18759.1"/>
    <property type="molecule type" value="Genomic_DNA"/>
</dbReference>
<feature type="region of interest" description="Disordered" evidence="1">
    <location>
        <begin position="80"/>
        <end position="102"/>
    </location>
</feature>
<reference evidence="2 3" key="1">
    <citation type="submission" date="2021-02" db="EMBL/GenBank/DDBJ databases">
        <title>De Novo genome assembly of isolated myxobacteria.</title>
        <authorList>
            <person name="Stevens D.C."/>
        </authorList>
    </citation>
    <scope>NUCLEOTIDE SEQUENCE [LARGE SCALE GENOMIC DNA]</scope>
    <source>
        <strain evidence="3">SCPEA02</strain>
    </source>
</reference>
<dbReference type="RefSeq" id="WP_206720347.1">
    <property type="nucleotide sequence ID" value="NZ_CP071090.1"/>
</dbReference>
<evidence type="ECO:0000313" key="3">
    <source>
        <dbReference type="Proteomes" id="UP000662747"/>
    </source>
</evidence>